<sequence>MPTPPEIEAREDPEKREQQEGELDYEVIGGENADAEADAEEAQHSQFREAASELWNNVVQKFRFDYFTEFK</sequence>
<evidence type="ECO:0000313" key="3">
    <source>
        <dbReference type="Proteomes" id="UP000326924"/>
    </source>
</evidence>
<feature type="compositionally biased region" description="Basic and acidic residues" evidence="1">
    <location>
        <begin position="7"/>
        <end position="19"/>
    </location>
</feature>
<dbReference type="InParanoid" id="A0A5J5EMA2"/>
<dbReference type="Proteomes" id="UP000326924">
    <property type="component" value="Unassembled WGS sequence"/>
</dbReference>
<reference evidence="2 3" key="1">
    <citation type="submission" date="2019-09" db="EMBL/GenBank/DDBJ databases">
        <title>Draft genome of the ectomycorrhizal ascomycete Sphaerosporella brunnea.</title>
        <authorList>
            <consortium name="DOE Joint Genome Institute"/>
            <person name="Benucci G.M."/>
            <person name="Marozzi G."/>
            <person name="Antonielli L."/>
            <person name="Sanchez S."/>
            <person name="Marco P."/>
            <person name="Wang X."/>
            <person name="Falini L.B."/>
            <person name="Barry K."/>
            <person name="Haridas S."/>
            <person name="Lipzen A."/>
            <person name="Labutti K."/>
            <person name="Grigoriev I.V."/>
            <person name="Murat C."/>
            <person name="Martin F."/>
            <person name="Albertini E."/>
            <person name="Donnini D."/>
            <person name="Bonito G."/>
        </authorList>
    </citation>
    <scope>NUCLEOTIDE SEQUENCE [LARGE SCALE GENOMIC DNA]</scope>
    <source>
        <strain evidence="2 3">Sb_GMNB300</strain>
    </source>
</reference>
<proteinExistence type="predicted"/>
<accession>A0A5J5EMA2</accession>
<feature type="region of interest" description="Disordered" evidence="1">
    <location>
        <begin position="1"/>
        <end position="21"/>
    </location>
</feature>
<evidence type="ECO:0000256" key="1">
    <source>
        <dbReference type="SAM" id="MobiDB-lite"/>
    </source>
</evidence>
<gene>
    <name evidence="2" type="ORF">FN846DRAFT_910980</name>
</gene>
<protein>
    <submittedName>
        <fullName evidence="2">Uncharacterized protein</fullName>
    </submittedName>
</protein>
<organism evidence="2 3">
    <name type="scientific">Sphaerosporella brunnea</name>
    <dbReference type="NCBI Taxonomy" id="1250544"/>
    <lineage>
        <taxon>Eukaryota</taxon>
        <taxon>Fungi</taxon>
        <taxon>Dikarya</taxon>
        <taxon>Ascomycota</taxon>
        <taxon>Pezizomycotina</taxon>
        <taxon>Pezizomycetes</taxon>
        <taxon>Pezizales</taxon>
        <taxon>Pyronemataceae</taxon>
        <taxon>Sphaerosporella</taxon>
    </lineage>
</organism>
<name>A0A5J5EMA2_9PEZI</name>
<comment type="caution">
    <text evidence="2">The sequence shown here is derived from an EMBL/GenBank/DDBJ whole genome shotgun (WGS) entry which is preliminary data.</text>
</comment>
<evidence type="ECO:0000313" key="2">
    <source>
        <dbReference type="EMBL" id="KAA8896159.1"/>
    </source>
</evidence>
<dbReference type="AlphaFoldDB" id="A0A5J5EMA2"/>
<keyword evidence="3" id="KW-1185">Reference proteome</keyword>
<dbReference type="EMBL" id="VXIS01000225">
    <property type="protein sequence ID" value="KAA8896159.1"/>
    <property type="molecule type" value="Genomic_DNA"/>
</dbReference>